<evidence type="ECO:0000256" key="1">
    <source>
        <dbReference type="SAM" id="SignalP"/>
    </source>
</evidence>
<dbReference type="AlphaFoldDB" id="A0AAD7I5U4"/>
<dbReference type="Proteomes" id="UP001215280">
    <property type="component" value="Unassembled WGS sequence"/>
</dbReference>
<dbReference type="EMBL" id="JARJLG010000159">
    <property type="protein sequence ID" value="KAJ7734795.1"/>
    <property type="molecule type" value="Genomic_DNA"/>
</dbReference>
<keyword evidence="1" id="KW-0732">Signal</keyword>
<protein>
    <recommendedName>
        <fullName evidence="4">Secreted protein</fullName>
    </recommendedName>
</protein>
<organism evidence="2 3">
    <name type="scientific">Mycena maculata</name>
    <dbReference type="NCBI Taxonomy" id="230809"/>
    <lineage>
        <taxon>Eukaryota</taxon>
        <taxon>Fungi</taxon>
        <taxon>Dikarya</taxon>
        <taxon>Basidiomycota</taxon>
        <taxon>Agaricomycotina</taxon>
        <taxon>Agaricomycetes</taxon>
        <taxon>Agaricomycetidae</taxon>
        <taxon>Agaricales</taxon>
        <taxon>Marasmiineae</taxon>
        <taxon>Mycenaceae</taxon>
        <taxon>Mycena</taxon>
    </lineage>
</organism>
<feature type="chain" id="PRO_5042187131" description="Secreted protein" evidence="1">
    <location>
        <begin position="30"/>
        <end position="75"/>
    </location>
</feature>
<evidence type="ECO:0000313" key="2">
    <source>
        <dbReference type="EMBL" id="KAJ7734795.1"/>
    </source>
</evidence>
<feature type="signal peptide" evidence="1">
    <location>
        <begin position="1"/>
        <end position="29"/>
    </location>
</feature>
<comment type="caution">
    <text evidence="2">The sequence shown here is derived from an EMBL/GenBank/DDBJ whole genome shotgun (WGS) entry which is preliminary data.</text>
</comment>
<reference evidence="2" key="1">
    <citation type="submission" date="2023-03" db="EMBL/GenBank/DDBJ databases">
        <title>Massive genome expansion in bonnet fungi (Mycena s.s.) driven by repeated elements and novel gene families across ecological guilds.</title>
        <authorList>
            <consortium name="Lawrence Berkeley National Laboratory"/>
            <person name="Harder C.B."/>
            <person name="Miyauchi S."/>
            <person name="Viragh M."/>
            <person name="Kuo A."/>
            <person name="Thoen E."/>
            <person name="Andreopoulos B."/>
            <person name="Lu D."/>
            <person name="Skrede I."/>
            <person name="Drula E."/>
            <person name="Henrissat B."/>
            <person name="Morin E."/>
            <person name="Kohler A."/>
            <person name="Barry K."/>
            <person name="LaButti K."/>
            <person name="Morin E."/>
            <person name="Salamov A."/>
            <person name="Lipzen A."/>
            <person name="Mereny Z."/>
            <person name="Hegedus B."/>
            <person name="Baldrian P."/>
            <person name="Stursova M."/>
            <person name="Weitz H."/>
            <person name="Taylor A."/>
            <person name="Grigoriev I.V."/>
            <person name="Nagy L.G."/>
            <person name="Martin F."/>
            <person name="Kauserud H."/>
        </authorList>
    </citation>
    <scope>NUCLEOTIDE SEQUENCE</scope>
    <source>
        <strain evidence="2">CBHHK188m</strain>
    </source>
</reference>
<gene>
    <name evidence="2" type="ORF">DFH07DRAFT_844671</name>
</gene>
<proteinExistence type="predicted"/>
<sequence length="75" mass="8679">MTPSLGLVLFLQRHLLLTRISAFTPPAAALHPPSDIDVQLLLNLPTQIRIHMLPPRPYQIYAPPRDRIRHMRPRE</sequence>
<evidence type="ECO:0008006" key="4">
    <source>
        <dbReference type="Google" id="ProtNLM"/>
    </source>
</evidence>
<keyword evidence="3" id="KW-1185">Reference proteome</keyword>
<name>A0AAD7I5U4_9AGAR</name>
<evidence type="ECO:0000313" key="3">
    <source>
        <dbReference type="Proteomes" id="UP001215280"/>
    </source>
</evidence>
<accession>A0AAD7I5U4</accession>